<accession>A0ABY4CSR0</accession>
<organism evidence="6 7">
    <name type="scientific">Fodinisporobacter ferrooxydans</name>
    <dbReference type="NCBI Taxonomy" id="2901836"/>
    <lineage>
        <taxon>Bacteria</taxon>
        <taxon>Bacillati</taxon>
        <taxon>Bacillota</taxon>
        <taxon>Bacilli</taxon>
        <taxon>Bacillales</taxon>
        <taxon>Alicyclobacillaceae</taxon>
        <taxon>Fodinisporobacter</taxon>
    </lineage>
</organism>
<keyword evidence="2" id="KW-0479">Metal-binding</keyword>
<dbReference type="PROSITE" id="PS00365">
    <property type="entry name" value="NIR_SIR"/>
    <property type="match status" value="1"/>
</dbReference>
<dbReference type="PANTHER" id="PTHR11493:SF54">
    <property type="entry name" value="ANAEROBIC SULFITE REDUCTASE SUBUNIT C"/>
    <property type="match status" value="1"/>
</dbReference>
<evidence type="ECO:0000256" key="3">
    <source>
        <dbReference type="ARBA" id="ARBA00023004"/>
    </source>
</evidence>
<sequence length="210" mass="23470">MKFAVSPEIQVGGPMLTARDLAKISEIVGEEAKIEITTFQQLIVEMKDDEQAEHAKSELLAYGLKVYEVGFVVKNVSVCNFCKGAEEEGLDVAKKLNHAIAGLKVPFPLRVGYTGCPNACGEPLVKDIGVIKRKDRFEVYIGGETKTTQADVGQLLLQDIPEHDLITVVLKVITLYQLHGKKRERFSRFVQRYGFDRLKSEQVDIFSNIL</sequence>
<dbReference type="InterPro" id="IPR006066">
    <property type="entry name" value="NO2/SO3_Rdtase_FeS/sirohaem_BS"/>
</dbReference>
<protein>
    <submittedName>
        <fullName evidence="6">Nitrite reductase</fullName>
    </submittedName>
</protein>
<evidence type="ECO:0000313" key="6">
    <source>
        <dbReference type="EMBL" id="UOF92268.1"/>
    </source>
</evidence>
<dbReference type="InterPro" id="IPR045169">
    <property type="entry name" value="NO2/SO3_Rdtase_4Fe4S_prot"/>
</dbReference>
<evidence type="ECO:0000259" key="5">
    <source>
        <dbReference type="Pfam" id="PF01077"/>
    </source>
</evidence>
<dbReference type="PANTHER" id="PTHR11493">
    <property type="entry name" value="SULFITE REDUCTASE [NADPH] SUBUNIT BETA-RELATED"/>
    <property type="match status" value="1"/>
</dbReference>
<dbReference type="EMBL" id="CP089291">
    <property type="protein sequence ID" value="UOF92268.1"/>
    <property type="molecule type" value="Genomic_DNA"/>
</dbReference>
<dbReference type="InterPro" id="IPR045854">
    <property type="entry name" value="NO2/SO3_Rdtase_4Fe4S_sf"/>
</dbReference>
<proteinExistence type="predicted"/>
<dbReference type="SUPFAM" id="SSF56014">
    <property type="entry name" value="Nitrite and sulphite reductase 4Fe-4S domain-like"/>
    <property type="match status" value="1"/>
</dbReference>
<reference evidence="6" key="1">
    <citation type="submission" date="2021-12" db="EMBL/GenBank/DDBJ databases">
        <title>Alicyclobacillaceae gen. nov., sp. nov., isolated from chalcocite enrichment system.</title>
        <authorList>
            <person name="Jiang Z."/>
        </authorList>
    </citation>
    <scope>NUCLEOTIDE SEQUENCE</scope>
    <source>
        <strain evidence="6">MYW30-H2</strain>
    </source>
</reference>
<dbReference type="Proteomes" id="UP000830167">
    <property type="component" value="Chromosome"/>
</dbReference>
<gene>
    <name evidence="6" type="ORF">LSG31_08950</name>
</gene>
<dbReference type="Gene3D" id="3.30.413.10">
    <property type="entry name" value="Sulfite Reductase Hemoprotein, domain 1"/>
    <property type="match status" value="1"/>
</dbReference>
<evidence type="ECO:0000256" key="4">
    <source>
        <dbReference type="ARBA" id="ARBA00023014"/>
    </source>
</evidence>
<dbReference type="InterPro" id="IPR006067">
    <property type="entry name" value="NO2/SO3_Rdtase_4Fe4S_dom"/>
</dbReference>
<keyword evidence="3" id="KW-0408">Iron</keyword>
<keyword evidence="1" id="KW-0004">4Fe-4S</keyword>
<keyword evidence="7" id="KW-1185">Reference proteome</keyword>
<evidence type="ECO:0000256" key="2">
    <source>
        <dbReference type="ARBA" id="ARBA00022723"/>
    </source>
</evidence>
<dbReference type="Pfam" id="PF01077">
    <property type="entry name" value="NIR_SIR"/>
    <property type="match status" value="1"/>
</dbReference>
<feature type="domain" description="Nitrite/sulphite reductase 4Fe-4S" evidence="5">
    <location>
        <begin position="92"/>
        <end position="201"/>
    </location>
</feature>
<keyword evidence="4" id="KW-0411">Iron-sulfur</keyword>
<evidence type="ECO:0000256" key="1">
    <source>
        <dbReference type="ARBA" id="ARBA00022485"/>
    </source>
</evidence>
<evidence type="ECO:0000313" key="7">
    <source>
        <dbReference type="Proteomes" id="UP000830167"/>
    </source>
</evidence>
<dbReference type="RefSeq" id="WP_347438949.1">
    <property type="nucleotide sequence ID" value="NZ_CP089291.1"/>
</dbReference>
<name>A0ABY4CSR0_9BACL</name>